<dbReference type="Proteomes" id="UP000635665">
    <property type="component" value="Unassembled WGS sequence"/>
</dbReference>
<keyword evidence="2" id="KW-1185">Reference proteome</keyword>
<evidence type="ECO:0000313" key="1">
    <source>
        <dbReference type="EMBL" id="MBI6120356.1"/>
    </source>
</evidence>
<name>A0ABS0TJD1_9FLAO</name>
<comment type="caution">
    <text evidence="1">The sequence shown here is derived from an EMBL/GenBank/DDBJ whole genome shotgun (WGS) entry which is preliminary data.</text>
</comment>
<protein>
    <submittedName>
        <fullName evidence="1">Uncharacterized protein</fullName>
    </submittedName>
</protein>
<gene>
    <name evidence="1" type="ORF">I6U50_10040</name>
</gene>
<organism evidence="1 2">
    <name type="scientific">Salegentibacter maritimus</name>
    <dbReference type="NCBI Taxonomy" id="2794347"/>
    <lineage>
        <taxon>Bacteria</taxon>
        <taxon>Pseudomonadati</taxon>
        <taxon>Bacteroidota</taxon>
        <taxon>Flavobacteriia</taxon>
        <taxon>Flavobacteriales</taxon>
        <taxon>Flavobacteriaceae</taxon>
        <taxon>Salegentibacter</taxon>
    </lineage>
</organism>
<proteinExistence type="predicted"/>
<dbReference type="RefSeq" id="WP_198638736.1">
    <property type="nucleotide sequence ID" value="NZ_JAEHNY010000008.1"/>
</dbReference>
<evidence type="ECO:0000313" key="2">
    <source>
        <dbReference type="Proteomes" id="UP000635665"/>
    </source>
</evidence>
<dbReference type="EMBL" id="JAEHNY010000008">
    <property type="protein sequence ID" value="MBI6120356.1"/>
    <property type="molecule type" value="Genomic_DNA"/>
</dbReference>
<accession>A0ABS0TJD1</accession>
<reference evidence="1 2" key="1">
    <citation type="submission" date="2020-12" db="EMBL/GenBank/DDBJ databases">
        <title>Salegentibacter orientalis sp. nov., isolated from costal sediment.</title>
        <authorList>
            <person name="Lian F.-B."/>
        </authorList>
    </citation>
    <scope>NUCLEOTIDE SEQUENCE [LARGE SCALE GENOMIC DNA]</scope>
    <source>
        <strain evidence="1 2">F60176</strain>
    </source>
</reference>
<sequence>MALTFIIIENLQGSSKFKFNDSLIFTEIEFSEIQVSILKGLSLLSEEFSYLNSKIKMPLAQEELSFPFSYDIESIYYLNQKSTLSSNYTVFLRKNEASFLATFWEISSGETLMLDGIWTGF</sequence>